<keyword evidence="18" id="KW-1185">Reference proteome</keyword>
<keyword evidence="9" id="KW-0406">Ion transport</keyword>
<comment type="subcellular location">
    <subcellularLocation>
        <location evidence="1">Cell outer membrane</location>
        <topology evidence="1">Multi-pass membrane protein</topology>
    </subcellularLocation>
</comment>
<dbReference type="GO" id="GO:0015288">
    <property type="term" value="F:porin activity"/>
    <property type="evidence" value="ECO:0007669"/>
    <property type="project" value="UniProtKB-KW"/>
</dbReference>
<dbReference type="Pfam" id="PF22461">
    <property type="entry name" value="SLBB_2"/>
    <property type="match status" value="1"/>
</dbReference>
<proteinExistence type="inferred from homology"/>
<feature type="domain" description="SLBB" evidence="16">
    <location>
        <begin position="228"/>
        <end position="307"/>
    </location>
</feature>
<comment type="similarity">
    <text evidence="2">Belongs to the BexD/CtrA/VexA family.</text>
</comment>
<dbReference type="GO" id="GO:0009279">
    <property type="term" value="C:cell outer membrane"/>
    <property type="evidence" value="ECO:0007669"/>
    <property type="project" value="UniProtKB-SubCell"/>
</dbReference>
<dbReference type="PROSITE" id="PS51257">
    <property type="entry name" value="PROKAR_LIPOPROTEIN"/>
    <property type="match status" value="1"/>
</dbReference>
<evidence type="ECO:0000313" key="17">
    <source>
        <dbReference type="EMBL" id="NJB67643.1"/>
    </source>
</evidence>
<evidence type="ECO:0000256" key="11">
    <source>
        <dbReference type="ARBA" id="ARBA00023136"/>
    </source>
</evidence>
<dbReference type="GO" id="GO:0015159">
    <property type="term" value="F:polysaccharide transmembrane transporter activity"/>
    <property type="evidence" value="ECO:0007669"/>
    <property type="project" value="InterPro"/>
</dbReference>
<dbReference type="AlphaFoldDB" id="A0A846QN11"/>
<organism evidence="17 18">
    <name type="scientific">Desulfobaculum xiamenense</name>
    <dbReference type="NCBI Taxonomy" id="995050"/>
    <lineage>
        <taxon>Bacteria</taxon>
        <taxon>Pseudomonadati</taxon>
        <taxon>Thermodesulfobacteriota</taxon>
        <taxon>Desulfovibrionia</taxon>
        <taxon>Desulfovibrionales</taxon>
        <taxon>Desulfovibrionaceae</taxon>
        <taxon>Desulfobaculum</taxon>
    </lineage>
</organism>
<dbReference type="PANTHER" id="PTHR33619:SF3">
    <property type="entry name" value="POLYSACCHARIDE EXPORT PROTEIN GFCE-RELATED"/>
    <property type="match status" value="1"/>
</dbReference>
<dbReference type="Gene3D" id="3.10.560.10">
    <property type="entry name" value="Outer membrane lipoprotein wza domain like"/>
    <property type="match status" value="1"/>
</dbReference>
<evidence type="ECO:0000256" key="10">
    <source>
        <dbReference type="ARBA" id="ARBA00023114"/>
    </source>
</evidence>
<evidence type="ECO:0000256" key="1">
    <source>
        <dbReference type="ARBA" id="ARBA00004571"/>
    </source>
</evidence>
<comment type="caution">
    <text evidence="17">The sequence shown here is derived from an EMBL/GenBank/DDBJ whole genome shotgun (WGS) entry which is preliminary data.</text>
</comment>
<keyword evidence="13" id="KW-0998">Cell outer membrane</keyword>
<keyword evidence="10" id="KW-0626">Porin</keyword>
<accession>A0A846QN11</accession>
<protein>
    <submittedName>
        <fullName evidence="17">Polysaccharide export outer membrane protein</fullName>
    </submittedName>
</protein>
<keyword evidence="4" id="KW-1134">Transmembrane beta strand</keyword>
<evidence type="ECO:0000256" key="3">
    <source>
        <dbReference type="ARBA" id="ARBA00022448"/>
    </source>
</evidence>
<evidence type="ECO:0000256" key="14">
    <source>
        <dbReference type="ARBA" id="ARBA00023288"/>
    </source>
</evidence>
<evidence type="ECO:0000256" key="5">
    <source>
        <dbReference type="ARBA" id="ARBA00022597"/>
    </source>
</evidence>
<dbReference type="EMBL" id="JAATJA010000001">
    <property type="protein sequence ID" value="NJB67643.1"/>
    <property type="molecule type" value="Genomic_DNA"/>
</dbReference>
<dbReference type="PANTHER" id="PTHR33619">
    <property type="entry name" value="POLYSACCHARIDE EXPORT PROTEIN GFCE-RELATED"/>
    <property type="match status" value="1"/>
</dbReference>
<dbReference type="Gene3D" id="3.30.1950.10">
    <property type="entry name" value="wza like domain"/>
    <property type="match status" value="2"/>
</dbReference>
<evidence type="ECO:0000256" key="8">
    <source>
        <dbReference type="ARBA" id="ARBA00023047"/>
    </source>
</evidence>
<evidence type="ECO:0000259" key="15">
    <source>
        <dbReference type="Pfam" id="PF02563"/>
    </source>
</evidence>
<sequence>MMRTSLLIFLALTLVTVGCTRGDLPIAPDEERTMSATTFAADAKDYPSALGLFPDYRLVPGDVLDVLFQIRTWQSKEEFRLAVDDTVTVKFVHAPELNETQNIQPDGRISLPYLGEVRIAGMSVGEVTSMLRERYASILRAPEIYVVVPEYRSRIKELKNDLHTASRGLSRLVTVRPDGFCTFPLAGDIFVAGRTIPQINEELDAIYEDYLPGLHVDLFLERHSGAMVYVMGQVRTGGAFSIAKPVTLTQALALAGGHNNEADLTSVLVFRRQGQQFGARRLDLEKTLGLDEDGTLFYLQPDDIVYIPRRGRAQWAEVMREVSEIIFFRGWSSGLDGPLFVNPIIK</sequence>
<keyword evidence="8" id="KW-0625">Polysaccharide transport</keyword>
<evidence type="ECO:0000256" key="13">
    <source>
        <dbReference type="ARBA" id="ARBA00023237"/>
    </source>
</evidence>
<evidence type="ECO:0000313" key="18">
    <source>
        <dbReference type="Proteomes" id="UP000580856"/>
    </source>
</evidence>
<keyword evidence="3" id="KW-0813">Transport</keyword>
<keyword evidence="5" id="KW-0762">Sugar transport</keyword>
<feature type="domain" description="Polysaccharide export protein N-terminal" evidence="15">
    <location>
        <begin position="169"/>
        <end position="218"/>
    </location>
</feature>
<evidence type="ECO:0000256" key="2">
    <source>
        <dbReference type="ARBA" id="ARBA00009450"/>
    </source>
</evidence>
<evidence type="ECO:0000256" key="12">
    <source>
        <dbReference type="ARBA" id="ARBA00023139"/>
    </source>
</evidence>
<dbReference type="InterPro" id="IPR003715">
    <property type="entry name" value="Poly_export_N"/>
</dbReference>
<keyword evidence="11" id="KW-0472">Membrane</keyword>
<dbReference type="GO" id="GO:0006811">
    <property type="term" value="P:monoatomic ion transport"/>
    <property type="evidence" value="ECO:0007669"/>
    <property type="project" value="UniProtKB-KW"/>
</dbReference>
<dbReference type="GO" id="GO:0046930">
    <property type="term" value="C:pore complex"/>
    <property type="evidence" value="ECO:0007669"/>
    <property type="project" value="UniProtKB-KW"/>
</dbReference>
<evidence type="ECO:0000256" key="9">
    <source>
        <dbReference type="ARBA" id="ARBA00023065"/>
    </source>
</evidence>
<gene>
    <name evidence="17" type="ORF">GGQ74_001283</name>
</gene>
<evidence type="ECO:0000259" key="16">
    <source>
        <dbReference type="Pfam" id="PF22461"/>
    </source>
</evidence>
<evidence type="ECO:0000256" key="7">
    <source>
        <dbReference type="ARBA" id="ARBA00022729"/>
    </source>
</evidence>
<evidence type="ECO:0000256" key="6">
    <source>
        <dbReference type="ARBA" id="ARBA00022692"/>
    </source>
</evidence>
<keyword evidence="6" id="KW-0812">Transmembrane</keyword>
<dbReference type="Pfam" id="PF02563">
    <property type="entry name" value="Poly_export"/>
    <property type="match status" value="2"/>
</dbReference>
<dbReference type="InterPro" id="IPR049712">
    <property type="entry name" value="Poly_export"/>
</dbReference>
<keyword evidence="14" id="KW-0449">Lipoprotein</keyword>
<dbReference type="Proteomes" id="UP000580856">
    <property type="component" value="Unassembled WGS sequence"/>
</dbReference>
<name>A0A846QN11_9BACT</name>
<reference evidence="17 18" key="1">
    <citation type="submission" date="2020-03" db="EMBL/GenBank/DDBJ databases">
        <title>Genomic Encyclopedia of Type Strains, Phase IV (KMG-IV): sequencing the most valuable type-strain genomes for metagenomic binning, comparative biology and taxonomic classification.</title>
        <authorList>
            <person name="Goeker M."/>
        </authorList>
    </citation>
    <scope>NUCLEOTIDE SEQUENCE [LARGE SCALE GENOMIC DNA]</scope>
    <source>
        <strain evidence="17 18">DSM 24233</strain>
    </source>
</reference>
<dbReference type="RefSeq" id="WP_167940680.1">
    <property type="nucleotide sequence ID" value="NZ_JAATJA010000001.1"/>
</dbReference>
<feature type="domain" description="Polysaccharide export protein N-terminal" evidence="15">
    <location>
        <begin position="75"/>
        <end position="148"/>
    </location>
</feature>
<evidence type="ECO:0000256" key="4">
    <source>
        <dbReference type="ARBA" id="ARBA00022452"/>
    </source>
</evidence>
<keyword evidence="7" id="KW-0732">Signal</keyword>
<keyword evidence="12" id="KW-0564">Palmitate</keyword>
<dbReference type="InterPro" id="IPR054765">
    <property type="entry name" value="SLBB_dom"/>
</dbReference>